<feature type="compositionally biased region" description="Low complexity" evidence="1">
    <location>
        <begin position="392"/>
        <end position="407"/>
    </location>
</feature>
<feature type="compositionally biased region" description="Low complexity" evidence="1">
    <location>
        <begin position="666"/>
        <end position="684"/>
    </location>
</feature>
<name>A0AAX4P7H0_9CHLO</name>
<dbReference type="AlphaFoldDB" id="A0AAX4P7H0"/>
<dbReference type="Proteomes" id="UP001472866">
    <property type="component" value="Chromosome 04"/>
</dbReference>
<feature type="compositionally biased region" description="Basic residues" evidence="1">
    <location>
        <begin position="712"/>
        <end position="724"/>
    </location>
</feature>
<feature type="compositionally biased region" description="Pro residues" evidence="1">
    <location>
        <begin position="382"/>
        <end position="391"/>
    </location>
</feature>
<feature type="compositionally biased region" description="Polar residues" evidence="1">
    <location>
        <begin position="621"/>
        <end position="640"/>
    </location>
</feature>
<reference evidence="2 3" key="1">
    <citation type="submission" date="2024-03" db="EMBL/GenBank/DDBJ databases">
        <title>Complete genome sequence of the green alga Chloropicon roscoffensis RCC1871.</title>
        <authorList>
            <person name="Lemieux C."/>
            <person name="Pombert J.-F."/>
            <person name="Otis C."/>
            <person name="Turmel M."/>
        </authorList>
    </citation>
    <scope>NUCLEOTIDE SEQUENCE [LARGE SCALE GENOMIC DNA]</scope>
    <source>
        <strain evidence="2 3">RCC1871</strain>
    </source>
</reference>
<evidence type="ECO:0000256" key="1">
    <source>
        <dbReference type="SAM" id="MobiDB-lite"/>
    </source>
</evidence>
<evidence type="ECO:0000313" key="2">
    <source>
        <dbReference type="EMBL" id="WZN61839.1"/>
    </source>
</evidence>
<feature type="region of interest" description="Disordered" evidence="1">
    <location>
        <begin position="1"/>
        <end position="26"/>
    </location>
</feature>
<accession>A0AAX4P7H0</accession>
<feature type="region of interest" description="Disordered" evidence="1">
    <location>
        <begin position="230"/>
        <end position="289"/>
    </location>
</feature>
<dbReference type="EMBL" id="CP151504">
    <property type="protein sequence ID" value="WZN61839.1"/>
    <property type="molecule type" value="Genomic_DNA"/>
</dbReference>
<feature type="compositionally biased region" description="Basic residues" evidence="1">
    <location>
        <begin position="759"/>
        <end position="775"/>
    </location>
</feature>
<sequence length="870" mass="93953">MMDKSGLRRRGARSAQASPFTSPMKKGLSLGVASATALNFDHPTSGSPFKGHKNVVKQEGRLPLGDLSNRDSGKGINEHMQSTWAFHKVSKSKAGELGMETFKKFLEKKKGAVSSKPSRGTAAQRPADPAANLPPAVGSPEHRAAVQTAESAKSPWSYQLQVPLWPLNMTLALSVQEEEELRKERALREQNRRERAYLEETVFNNAGNGAAMVAPTAVRAKVFDPLPESKFAGSGAGGLRSSAAKPKPKPRREASAKVAAKEEQEEEFKLPTPTLLANRRKEEDAADAAADVQAVALFPVEQEVAVAVEVAQAPAPEEPEKAAEEMSVAVETPAEAGPAADAEESIEEIDRWIEEEVAAVPAAAEDAVAEAPEPVEVAPVRSKPPPPPPRRPSAAAAVEPAANASDEAASPLVFKHVTFVNPLVSRFMATPKRTVEEGEGEEEGKEDAAARTIAAAFRRLRCGRLMHSMAGLRRDLGKLASLSGSVEPLDSIGGSFVGEYDEIVEAVTGNGGISMASDLAARAASLHSRMECAIQALVDSSEKTKKYQIAYRKRRLLEQAAVVVQRSWRARRVLRRCRAQCAAVVLQSAWRACREARKIERRTQGKAQQLPTPKNLAREISSAQRSRSATPTSLTVTPVSNWADAVEQESREKKLRALQQESVEKSSTSAENSSSSSAADQQSALRDELASLRKELELLRSEVAQSGDMRRGRSATRQRGKGKGAPRSFSAAGARPKSGGGEGGNRDGGAAGSGDQPQRQRKSRSLSRSRRRRRNSSAPPPEHKPRQQQQQQQGKQRRDRSKGRPEGQKENRAPRQGGERREEEPVMMCAPPGLSAPPGLARGVQAIKKASDKKLSHLAKAFYSSKSRRV</sequence>
<feature type="region of interest" description="Disordered" evidence="1">
    <location>
        <begin position="110"/>
        <end position="150"/>
    </location>
</feature>
<feature type="region of interest" description="Disordered" evidence="1">
    <location>
        <begin position="703"/>
        <end position="840"/>
    </location>
</feature>
<feature type="region of interest" description="Disordered" evidence="1">
    <location>
        <begin position="367"/>
        <end position="407"/>
    </location>
</feature>
<gene>
    <name evidence="2" type="ORF">HKI87_04g33740</name>
</gene>
<feature type="region of interest" description="Disordered" evidence="1">
    <location>
        <begin position="601"/>
        <end position="685"/>
    </location>
</feature>
<feature type="compositionally biased region" description="Basic and acidic residues" evidence="1">
    <location>
        <begin position="251"/>
        <end position="262"/>
    </location>
</feature>
<organism evidence="2 3">
    <name type="scientific">Chloropicon roscoffensis</name>
    <dbReference type="NCBI Taxonomy" id="1461544"/>
    <lineage>
        <taxon>Eukaryota</taxon>
        <taxon>Viridiplantae</taxon>
        <taxon>Chlorophyta</taxon>
        <taxon>Chloropicophyceae</taxon>
        <taxon>Chloropicales</taxon>
        <taxon>Chloropicaceae</taxon>
        <taxon>Chloropicon</taxon>
    </lineage>
</organism>
<proteinExistence type="predicted"/>
<evidence type="ECO:0000313" key="3">
    <source>
        <dbReference type="Proteomes" id="UP001472866"/>
    </source>
</evidence>
<protein>
    <submittedName>
        <fullName evidence="2">Uncharacterized protein</fullName>
    </submittedName>
</protein>
<feature type="compositionally biased region" description="Low complexity" evidence="1">
    <location>
        <begin position="367"/>
        <end position="381"/>
    </location>
</feature>
<feature type="compositionally biased region" description="Gly residues" evidence="1">
    <location>
        <begin position="738"/>
        <end position="752"/>
    </location>
</feature>
<feature type="compositionally biased region" description="Low complexity" evidence="1">
    <location>
        <begin position="830"/>
        <end position="840"/>
    </location>
</feature>
<feature type="region of interest" description="Disordered" evidence="1">
    <location>
        <begin position="39"/>
        <end position="74"/>
    </location>
</feature>
<keyword evidence="3" id="KW-1185">Reference proteome</keyword>
<feature type="compositionally biased region" description="Basic and acidic residues" evidence="1">
    <location>
        <begin position="802"/>
        <end position="824"/>
    </location>
</feature>